<evidence type="ECO:0000313" key="2">
    <source>
        <dbReference type="Proteomes" id="UP000044806"/>
    </source>
</evidence>
<organism evidence="1 2">
    <name type="scientific">Vibrio cholerae</name>
    <dbReference type="NCBI Taxonomy" id="666"/>
    <lineage>
        <taxon>Bacteria</taxon>
        <taxon>Pseudomonadati</taxon>
        <taxon>Pseudomonadota</taxon>
        <taxon>Gammaproteobacteria</taxon>
        <taxon>Vibrionales</taxon>
        <taxon>Vibrionaceae</taxon>
        <taxon>Vibrio</taxon>
    </lineage>
</organism>
<gene>
    <name evidence="1" type="ORF">ERS013165_00659</name>
</gene>
<dbReference type="EMBL" id="CWOW01000002">
    <property type="protein sequence ID" value="CRZ96498.1"/>
    <property type="molecule type" value="Genomic_DNA"/>
</dbReference>
<accession>A0A655P6M0</accession>
<name>A0A655P6M0_VIBCL</name>
<reference evidence="1 2" key="1">
    <citation type="submission" date="2015-07" db="EMBL/GenBank/DDBJ databases">
        <authorList>
            <consortium name="Pathogen Informatics"/>
        </authorList>
    </citation>
    <scope>NUCLEOTIDE SEQUENCE [LARGE SCALE GENOMIC DNA]</scope>
    <source>
        <strain evidence="1 2">A51</strain>
    </source>
</reference>
<sequence>MLIDPRIHRANNIGRRRISAAPFVLHRTRWVALFRPLIHGVMIGTNPRFIAERPNDHTRVVFIALHHANHALQIGIHPLWIIGKSAHRKLAVGFEIGLIHHIQTVLITQFVPTRMIGVMGGTHRIEIMLFHQFNIAAHACFIHHMPQFGMMFMTVHPADQQGLTIELQ</sequence>
<proteinExistence type="predicted"/>
<dbReference type="AlphaFoldDB" id="A0A655P6M0"/>
<evidence type="ECO:0000313" key="1">
    <source>
        <dbReference type="EMBL" id="CRZ96498.1"/>
    </source>
</evidence>
<protein>
    <submittedName>
        <fullName evidence="1">Uncharacterized protein</fullName>
    </submittedName>
</protein>
<dbReference type="Proteomes" id="UP000044806">
    <property type="component" value="Unassembled WGS sequence"/>
</dbReference>